<evidence type="ECO:0000256" key="3">
    <source>
        <dbReference type="ARBA" id="ARBA00022806"/>
    </source>
</evidence>
<dbReference type="SUPFAM" id="SSF52540">
    <property type="entry name" value="P-loop containing nucleoside triphosphate hydrolases"/>
    <property type="match status" value="1"/>
</dbReference>
<accession>A0A1A9WUA6</accession>
<dbReference type="GO" id="GO:0016787">
    <property type="term" value="F:hydrolase activity"/>
    <property type="evidence" value="ECO:0007669"/>
    <property type="project" value="UniProtKB-KW"/>
</dbReference>
<organism evidence="5 6">
    <name type="scientific">Glossina brevipalpis</name>
    <dbReference type="NCBI Taxonomy" id="37001"/>
    <lineage>
        <taxon>Eukaryota</taxon>
        <taxon>Metazoa</taxon>
        <taxon>Ecdysozoa</taxon>
        <taxon>Arthropoda</taxon>
        <taxon>Hexapoda</taxon>
        <taxon>Insecta</taxon>
        <taxon>Pterygota</taxon>
        <taxon>Neoptera</taxon>
        <taxon>Endopterygota</taxon>
        <taxon>Diptera</taxon>
        <taxon>Brachycera</taxon>
        <taxon>Muscomorpha</taxon>
        <taxon>Hippoboscoidea</taxon>
        <taxon>Glossinidae</taxon>
        <taxon>Glossina</taxon>
    </lineage>
</organism>
<evidence type="ECO:0000313" key="6">
    <source>
        <dbReference type="Proteomes" id="UP000091820"/>
    </source>
</evidence>
<keyword evidence="4" id="KW-0067">ATP-binding</keyword>
<reference evidence="5" key="2">
    <citation type="submission" date="2020-05" db="UniProtKB">
        <authorList>
            <consortium name="EnsemblMetazoa"/>
        </authorList>
    </citation>
    <scope>IDENTIFICATION</scope>
    <source>
        <strain evidence="5">IAEA</strain>
    </source>
</reference>
<dbReference type="Gene3D" id="3.40.50.300">
    <property type="entry name" value="P-loop containing nucleotide triphosphate hydrolases"/>
    <property type="match status" value="1"/>
</dbReference>
<keyword evidence="1" id="KW-0547">Nucleotide-binding</keyword>
<dbReference type="EnsemblMetazoa" id="GBRI032359-RA">
    <property type="protein sequence ID" value="GBRI032359-PA"/>
    <property type="gene ID" value="GBRI032359"/>
</dbReference>
<dbReference type="InterPro" id="IPR050699">
    <property type="entry name" value="RNA-DNA_Helicase"/>
</dbReference>
<dbReference type="GO" id="GO:0005634">
    <property type="term" value="C:nucleus"/>
    <property type="evidence" value="ECO:0007669"/>
    <property type="project" value="TreeGrafter"/>
</dbReference>
<evidence type="ECO:0000256" key="2">
    <source>
        <dbReference type="ARBA" id="ARBA00022801"/>
    </source>
</evidence>
<dbReference type="GO" id="GO:0000460">
    <property type="term" value="P:maturation of 5.8S rRNA"/>
    <property type="evidence" value="ECO:0007669"/>
    <property type="project" value="TreeGrafter"/>
</dbReference>
<evidence type="ECO:0000313" key="5">
    <source>
        <dbReference type="EnsemblMetazoa" id="GBRI032359-PA"/>
    </source>
</evidence>
<keyword evidence="6" id="KW-1185">Reference proteome</keyword>
<dbReference type="InterPro" id="IPR027417">
    <property type="entry name" value="P-loop_NTPase"/>
</dbReference>
<dbReference type="GO" id="GO:0004386">
    <property type="term" value="F:helicase activity"/>
    <property type="evidence" value="ECO:0007669"/>
    <property type="project" value="UniProtKB-KW"/>
</dbReference>
<dbReference type="VEuPathDB" id="VectorBase:GBRI032359"/>
<dbReference type="PANTHER" id="PTHR12131:SF7">
    <property type="entry name" value="EXOSOME RNA HELICASE MTR4"/>
    <property type="match status" value="1"/>
</dbReference>
<dbReference type="GO" id="GO:0005524">
    <property type="term" value="F:ATP binding"/>
    <property type="evidence" value="ECO:0007669"/>
    <property type="project" value="UniProtKB-KW"/>
</dbReference>
<evidence type="ECO:0000256" key="1">
    <source>
        <dbReference type="ARBA" id="ARBA00022741"/>
    </source>
</evidence>
<dbReference type="Proteomes" id="UP000091820">
    <property type="component" value="Unassembled WGS sequence"/>
</dbReference>
<proteinExistence type="predicted"/>
<dbReference type="AlphaFoldDB" id="A0A1A9WUA6"/>
<protein>
    <submittedName>
        <fullName evidence="5">Uncharacterized protein</fullName>
    </submittedName>
</protein>
<dbReference type="PANTHER" id="PTHR12131">
    <property type="entry name" value="ATP-DEPENDENT RNA AND DNA HELICASE"/>
    <property type="match status" value="1"/>
</dbReference>
<name>A0A1A9WUA6_9MUSC</name>
<dbReference type="STRING" id="37001.A0A1A9WUA6"/>
<sequence length="71" mass="7898">MNREKLIKIDKVINTALNVLSDEDRQLPQVDNVSPLLRRGIGIHHGGLLPILKEITEILFGKGLIKALFAT</sequence>
<evidence type="ECO:0000256" key="4">
    <source>
        <dbReference type="ARBA" id="ARBA00022840"/>
    </source>
</evidence>
<keyword evidence="3" id="KW-0347">Helicase</keyword>
<keyword evidence="2" id="KW-0378">Hydrolase</keyword>
<reference evidence="6" key="1">
    <citation type="submission" date="2014-03" db="EMBL/GenBank/DDBJ databases">
        <authorList>
            <person name="Aksoy S."/>
            <person name="Warren W."/>
            <person name="Wilson R.K."/>
        </authorList>
    </citation>
    <scope>NUCLEOTIDE SEQUENCE [LARGE SCALE GENOMIC DNA]</scope>
    <source>
        <strain evidence="6">IAEA</strain>
    </source>
</reference>